<dbReference type="InterPro" id="IPR006145">
    <property type="entry name" value="PsdUridine_synth_RsuA/RluA"/>
</dbReference>
<dbReference type="InterPro" id="IPR000748">
    <property type="entry name" value="PsdUridine_synth_RsuA/RluB/E/F"/>
</dbReference>
<dbReference type="SUPFAM" id="SSF55174">
    <property type="entry name" value="Alpha-L RNA-binding motif"/>
    <property type="match status" value="1"/>
</dbReference>
<dbReference type="Gene3D" id="3.30.70.1560">
    <property type="entry name" value="Alpha-L RNA-binding motif"/>
    <property type="match status" value="1"/>
</dbReference>
<evidence type="ECO:0000256" key="5">
    <source>
        <dbReference type="ARBA" id="ARBA00037590"/>
    </source>
</evidence>
<evidence type="ECO:0000256" key="7">
    <source>
        <dbReference type="RuleBase" id="RU003887"/>
    </source>
</evidence>
<sequence length="231" mass="26547">MRLDRFICKHTEHGHKRSRHLIAGGRVEVDNRVVTDPLCPVTPFSTVRLDDQLLQQQRAYYLMLNKPSGYLSATRDPQHATVLELLPKHLRTELHLAGRLDRATTGLLLLTNDGHWSRRITAPEHRIPKTYRVTTAERIHSDAEERFTQGIWLAREQVMTSAAQLERLTDNQCRLTIYEGRHHQVKRMFAAISNEVIALHRESMGDIQLDPQLPPGEYRSLTAVEQQSIAV</sequence>
<dbReference type="EC" id="5.4.99.-" evidence="7"/>
<evidence type="ECO:0000256" key="6">
    <source>
        <dbReference type="PROSITE-ProRule" id="PRU00182"/>
    </source>
</evidence>
<dbReference type="RefSeq" id="WP_181739241.1">
    <property type="nucleotide sequence ID" value="NZ_JACEMT010000046.1"/>
</dbReference>
<dbReference type="CDD" id="cd02553">
    <property type="entry name" value="PseudoU_synth_RsuA"/>
    <property type="match status" value="1"/>
</dbReference>
<protein>
    <recommendedName>
        <fullName evidence="7">Pseudouridine synthase</fullName>
        <ecNumber evidence="7">5.4.99.-</ecNumber>
    </recommendedName>
</protein>
<keyword evidence="2 6" id="KW-0694">RNA-binding</keyword>
<dbReference type="InterPro" id="IPR020094">
    <property type="entry name" value="TruA/RsuA/RluB/E/F_N"/>
</dbReference>
<gene>
    <name evidence="9" type="ORF">H1S06_08710</name>
</gene>
<dbReference type="PROSITE" id="PS50889">
    <property type="entry name" value="S4"/>
    <property type="match status" value="1"/>
</dbReference>
<dbReference type="PROSITE" id="PS01149">
    <property type="entry name" value="PSI_RSU"/>
    <property type="match status" value="1"/>
</dbReference>
<dbReference type="InterPro" id="IPR018496">
    <property type="entry name" value="PsdUridine_synth_RsuA/RluB_CS"/>
</dbReference>
<dbReference type="Pfam" id="PF00849">
    <property type="entry name" value="PseudoU_synth_2"/>
    <property type="match status" value="1"/>
</dbReference>
<dbReference type="SUPFAM" id="SSF55120">
    <property type="entry name" value="Pseudouridine synthase"/>
    <property type="match status" value="1"/>
</dbReference>
<dbReference type="InterPro" id="IPR042092">
    <property type="entry name" value="PsdUridine_s_RsuA/RluB/E/F_cat"/>
</dbReference>
<dbReference type="GO" id="GO:0160136">
    <property type="term" value="F:16S rRNA pseudouridine(516) synthase activity"/>
    <property type="evidence" value="ECO:0007669"/>
    <property type="project" value="UniProtKB-EC"/>
</dbReference>
<evidence type="ECO:0000256" key="1">
    <source>
        <dbReference type="ARBA" id="ARBA00008348"/>
    </source>
</evidence>
<organism evidence="9 10">
    <name type="scientific">Marinobacterium marinum</name>
    <dbReference type="NCBI Taxonomy" id="2756129"/>
    <lineage>
        <taxon>Bacteria</taxon>
        <taxon>Pseudomonadati</taxon>
        <taxon>Pseudomonadota</taxon>
        <taxon>Gammaproteobacteria</taxon>
        <taxon>Oceanospirillales</taxon>
        <taxon>Oceanospirillaceae</taxon>
        <taxon>Marinobacterium</taxon>
    </lineage>
</organism>
<evidence type="ECO:0000313" key="10">
    <source>
        <dbReference type="Proteomes" id="UP000538931"/>
    </source>
</evidence>
<dbReference type="InterPro" id="IPR036986">
    <property type="entry name" value="S4_RNA-bd_sf"/>
</dbReference>
<dbReference type="AlphaFoldDB" id="A0A7W1WY90"/>
<keyword evidence="3 7" id="KW-0413">Isomerase</keyword>
<reference evidence="9 10" key="1">
    <citation type="submission" date="2020-07" db="EMBL/GenBank/DDBJ databases">
        <title>Bacterium isolated from marien macroalgae.</title>
        <authorList>
            <person name="Zhu K."/>
            <person name="Lu D."/>
            <person name="Du Z."/>
        </authorList>
    </citation>
    <scope>NUCLEOTIDE SEQUENCE [LARGE SCALE GENOMIC DNA]</scope>
    <source>
        <strain evidence="9 10">3-1745</strain>
    </source>
</reference>
<evidence type="ECO:0000313" key="9">
    <source>
        <dbReference type="EMBL" id="MBA4502442.1"/>
    </source>
</evidence>
<dbReference type="InterPro" id="IPR050343">
    <property type="entry name" value="RsuA_PseudoU_synthase"/>
</dbReference>
<dbReference type="NCBIfam" id="TIGR00093">
    <property type="entry name" value="pseudouridine synthase"/>
    <property type="match status" value="1"/>
</dbReference>
<evidence type="ECO:0000256" key="3">
    <source>
        <dbReference type="ARBA" id="ARBA00023235"/>
    </source>
</evidence>
<comment type="function">
    <text evidence="5">Responsible for synthesis of pseudouridine from uracil-516 in 16S ribosomal RNA.</text>
</comment>
<dbReference type="Proteomes" id="UP000538931">
    <property type="component" value="Unassembled WGS sequence"/>
</dbReference>
<comment type="caution">
    <text evidence="9">The sequence shown here is derived from an EMBL/GenBank/DDBJ whole genome shotgun (WGS) entry which is preliminary data.</text>
</comment>
<dbReference type="Gene3D" id="3.10.290.10">
    <property type="entry name" value="RNA-binding S4 domain"/>
    <property type="match status" value="1"/>
</dbReference>
<dbReference type="GO" id="GO:0006364">
    <property type="term" value="P:rRNA processing"/>
    <property type="evidence" value="ECO:0007669"/>
    <property type="project" value="UniProtKB-ARBA"/>
</dbReference>
<dbReference type="CDD" id="cd00165">
    <property type="entry name" value="S4"/>
    <property type="match status" value="1"/>
</dbReference>
<dbReference type="PANTHER" id="PTHR47683:SF4">
    <property type="entry name" value="PSEUDOURIDINE SYNTHASE"/>
    <property type="match status" value="1"/>
</dbReference>
<evidence type="ECO:0000256" key="4">
    <source>
        <dbReference type="ARBA" id="ARBA00036749"/>
    </source>
</evidence>
<evidence type="ECO:0000259" key="8">
    <source>
        <dbReference type="Pfam" id="PF00849"/>
    </source>
</evidence>
<comment type="catalytic activity">
    <reaction evidence="4">
        <text>uridine(516) in 16S rRNA = pseudouridine(516) in 16S rRNA</text>
        <dbReference type="Rhea" id="RHEA:38867"/>
        <dbReference type="Rhea" id="RHEA-COMP:10089"/>
        <dbReference type="Rhea" id="RHEA-COMP:10090"/>
        <dbReference type="ChEBI" id="CHEBI:65314"/>
        <dbReference type="ChEBI" id="CHEBI:65315"/>
        <dbReference type="EC" id="5.4.99.19"/>
    </reaction>
</comment>
<dbReference type="Gene3D" id="3.30.70.580">
    <property type="entry name" value="Pseudouridine synthase I, catalytic domain, N-terminal subdomain"/>
    <property type="match status" value="1"/>
</dbReference>
<feature type="domain" description="Pseudouridine synthase RsuA/RluA-like" evidence="8">
    <location>
        <begin position="60"/>
        <end position="191"/>
    </location>
</feature>
<dbReference type="GO" id="GO:0001522">
    <property type="term" value="P:pseudouridine synthesis"/>
    <property type="evidence" value="ECO:0007669"/>
    <property type="project" value="InterPro"/>
</dbReference>
<proteinExistence type="inferred from homology"/>
<dbReference type="EMBL" id="JACEMT010000046">
    <property type="protein sequence ID" value="MBA4502442.1"/>
    <property type="molecule type" value="Genomic_DNA"/>
</dbReference>
<dbReference type="GO" id="GO:0003723">
    <property type="term" value="F:RNA binding"/>
    <property type="evidence" value="ECO:0007669"/>
    <property type="project" value="UniProtKB-KW"/>
</dbReference>
<dbReference type="PANTHER" id="PTHR47683">
    <property type="entry name" value="PSEUDOURIDINE SYNTHASE FAMILY PROTEIN-RELATED"/>
    <property type="match status" value="1"/>
</dbReference>
<comment type="similarity">
    <text evidence="1 7">Belongs to the pseudouridine synthase RsuA family.</text>
</comment>
<evidence type="ECO:0000256" key="2">
    <source>
        <dbReference type="ARBA" id="ARBA00022884"/>
    </source>
</evidence>
<keyword evidence="10" id="KW-1185">Reference proteome</keyword>
<accession>A0A7W1WY90</accession>
<dbReference type="InterPro" id="IPR020103">
    <property type="entry name" value="PsdUridine_synth_cat_dom_sf"/>
</dbReference>
<name>A0A7W1WY90_9GAMM</name>